<dbReference type="AlphaFoldDB" id="U3ASW3"/>
<evidence type="ECO:0000313" key="2">
    <source>
        <dbReference type="Proteomes" id="UP000016567"/>
    </source>
</evidence>
<reference evidence="1 2" key="1">
    <citation type="submission" date="2013-09" db="EMBL/GenBank/DDBJ databases">
        <title>Whole genome shotgun sequence of Vibrio azureus NBRC 104587.</title>
        <authorList>
            <person name="Isaki S."/>
            <person name="Hosoyama A."/>
            <person name="Numata M."/>
            <person name="Hashimoto M."/>
            <person name="Hosoyama Y."/>
            <person name="Tsuchikane K."/>
            <person name="Noguchi M."/>
            <person name="Hirakata S."/>
            <person name="Ichikawa N."/>
            <person name="Ohji S."/>
            <person name="Yamazoe A."/>
            <person name="Fujita N."/>
        </authorList>
    </citation>
    <scope>NUCLEOTIDE SEQUENCE [LARGE SCALE GENOMIC DNA]</scope>
    <source>
        <strain evidence="1 2">NBRC 104587</strain>
    </source>
</reference>
<organism evidence="1 2">
    <name type="scientific">Vibrio azureus NBRC 104587</name>
    <dbReference type="NCBI Taxonomy" id="1219077"/>
    <lineage>
        <taxon>Bacteria</taxon>
        <taxon>Pseudomonadati</taxon>
        <taxon>Pseudomonadota</taxon>
        <taxon>Gammaproteobacteria</taxon>
        <taxon>Vibrionales</taxon>
        <taxon>Vibrionaceae</taxon>
        <taxon>Vibrio</taxon>
    </lineage>
</organism>
<comment type="caution">
    <text evidence="1">The sequence shown here is derived from an EMBL/GenBank/DDBJ whole genome shotgun (WGS) entry which is preliminary data.</text>
</comment>
<keyword evidence="2" id="KW-1185">Reference proteome</keyword>
<dbReference type="Proteomes" id="UP000016567">
    <property type="component" value="Unassembled WGS sequence"/>
</dbReference>
<gene>
    <name evidence="1" type="ORF">VAZ01S_041_00230</name>
</gene>
<proteinExistence type="predicted"/>
<protein>
    <submittedName>
        <fullName evidence="1">Uncharacterized protein</fullName>
    </submittedName>
</protein>
<evidence type="ECO:0000313" key="1">
    <source>
        <dbReference type="EMBL" id="GAD76322.1"/>
    </source>
</evidence>
<name>U3ASW3_9VIBR</name>
<sequence>MPRVTALLLWFSLSQVFLVLRINKRSGTPDFHMSLYWHSGYLKQIELTIHIHNFLPTVKLPLTLAVDEAFKGDPNY</sequence>
<dbReference type="EMBL" id="BATL01000041">
    <property type="protein sequence ID" value="GAD76322.1"/>
    <property type="molecule type" value="Genomic_DNA"/>
</dbReference>
<accession>U3ASW3</accession>